<evidence type="ECO:0000313" key="3">
    <source>
        <dbReference type="Proteomes" id="UP001321473"/>
    </source>
</evidence>
<dbReference type="EMBL" id="JARKHS020026259">
    <property type="protein sequence ID" value="KAK8766535.1"/>
    <property type="molecule type" value="Genomic_DNA"/>
</dbReference>
<proteinExistence type="predicted"/>
<feature type="chain" id="PRO_5042838994" description="Secreted protein" evidence="1">
    <location>
        <begin position="22"/>
        <end position="101"/>
    </location>
</feature>
<reference evidence="2 3" key="1">
    <citation type="journal article" date="2023" name="Arcadia Sci">
        <title>De novo assembly of a long-read Amblyomma americanum tick genome.</title>
        <authorList>
            <person name="Chou S."/>
            <person name="Poskanzer K.E."/>
            <person name="Rollins M."/>
            <person name="Thuy-Boun P.S."/>
        </authorList>
    </citation>
    <scope>NUCLEOTIDE SEQUENCE [LARGE SCALE GENOMIC DNA]</scope>
    <source>
        <strain evidence="2">F_SG_1</strain>
        <tissue evidence="2">Salivary glands</tissue>
    </source>
</reference>
<comment type="caution">
    <text evidence="2">The sequence shown here is derived from an EMBL/GenBank/DDBJ whole genome shotgun (WGS) entry which is preliminary data.</text>
</comment>
<organism evidence="2 3">
    <name type="scientific">Amblyomma americanum</name>
    <name type="common">Lone star tick</name>
    <dbReference type="NCBI Taxonomy" id="6943"/>
    <lineage>
        <taxon>Eukaryota</taxon>
        <taxon>Metazoa</taxon>
        <taxon>Ecdysozoa</taxon>
        <taxon>Arthropoda</taxon>
        <taxon>Chelicerata</taxon>
        <taxon>Arachnida</taxon>
        <taxon>Acari</taxon>
        <taxon>Parasitiformes</taxon>
        <taxon>Ixodida</taxon>
        <taxon>Ixodoidea</taxon>
        <taxon>Ixodidae</taxon>
        <taxon>Amblyomminae</taxon>
        <taxon>Amblyomma</taxon>
    </lineage>
</organism>
<evidence type="ECO:0000256" key="1">
    <source>
        <dbReference type="SAM" id="SignalP"/>
    </source>
</evidence>
<protein>
    <recommendedName>
        <fullName evidence="4">Secreted protein</fullName>
    </recommendedName>
</protein>
<feature type="signal peptide" evidence="1">
    <location>
        <begin position="1"/>
        <end position="21"/>
    </location>
</feature>
<keyword evidence="3" id="KW-1185">Reference proteome</keyword>
<accession>A0AAQ4DVP5</accession>
<dbReference type="AlphaFoldDB" id="A0AAQ4DVP5"/>
<sequence length="101" mass="10789">MKTTTISALVVLLALANVLRADVDSDALFAEFCGLDSGARTSLLECLSQKSSEVKDAMQRSVNDAAGISKVLCDSDSFPEFILPLLEQLHPLATSCLESNQ</sequence>
<dbReference type="Proteomes" id="UP001321473">
    <property type="component" value="Unassembled WGS sequence"/>
</dbReference>
<gene>
    <name evidence="2" type="ORF">V5799_006687</name>
</gene>
<evidence type="ECO:0008006" key="4">
    <source>
        <dbReference type="Google" id="ProtNLM"/>
    </source>
</evidence>
<name>A0AAQ4DVP5_AMBAM</name>
<keyword evidence="1" id="KW-0732">Signal</keyword>
<evidence type="ECO:0000313" key="2">
    <source>
        <dbReference type="EMBL" id="KAK8766535.1"/>
    </source>
</evidence>